<evidence type="ECO:0000313" key="1">
    <source>
        <dbReference type="EMBL" id="JAH43678.1"/>
    </source>
</evidence>
<reference evidence="1" key="1">
    <citation type="submission" date="2014-11" db="EMBL/GenBank/DDBJ databases">
        <authorList>
            <person name="Amaro Gonzalez C."/>
        </authorList>
    </citation>
    <scope>NUCLEOTIDE SEQUENCE</scope>
</reference>
<proteinExistence type="predicted"/>
<sequence>MLSVPKHIKMRTSQTCFGTPRYKTWNYCRQNIGHCKIVYRDRKC</sequence>
<name>A0A0E9ST06_ANGAN</name>
<dbReference type="AlphaFoldDB" id="A0A0E9ST06"/>
<protein>
    <submittedName>
        <fullName evidence="1">Uncharacterized protein</fullName>
    </submittedName>
</protein>
<organism evidence="1">
    <name type="scientific">Anguilla anguilla</name>
    <name type="common">European freshwater eel</name>
    <name type="synonym">Muraena anguilla</name>
    <dbReference type="NCBI Taxonomy" id="7936"/>
    <lineage>
        <taxon>Eukaryota</taxon>
        <taxon>Metazoa</taxon>
        <taxon>Chordata</taxon>
        <taxon>Craniata</taxon>
        <taxon>Vertebrata</taxon>
        <taxon>Euteleostomi</taxon>
        <taxon>Actinopterygii</taxon>
        <taxon>Neopterygii</taxon>
        <taxon>Teleostei</taxon>
        <taxon>Anguilliformes</taxon>
        <taxon>Anguillidae</taxon>
        <taxon>Anguilla</taxon>
    </lineage>
</organism>
<dbReference type="EMBL" id="GBXM01064899">
    <property type="protein sequence ID" value="JAH43678.1"/>
    <property type="molecule type" value="Transcribed_RNA"/>
</dbReference>
<reference evidence="1" key="2">
    <citation type="journal article" date="2015" name="Fish Shellfish Immunol.">
        <title>Early steps in the European eel (Anguilla anguilla)-Vibrio vulnificus interaction in the gills: Role of the RtxA13 toxin.</title>
        <authorList>
            <person name="Callol A."/>
            <person name="Pajuelo D."/>
            <person name="Ebbesson L."/>
            <person name="Teles M."/>
            <person name="MacKenzie S."/>
            <person name="Amaro C."/>
        </authorList>
    </citation>
    <scope>NUCLEOTIDE SEQUENCE</scope>
</reference>
<accession>A0A0E9ST06</accession>